<dbReference type="EMBL" id="JBBPBK010000002">
    <property type="protein sequence ID" value="KAK9289351.1"/>
    <property type="molecule type" value="Genomic_DNA"/>
</dbReference>
<dbReference type="Proteomes" id="UP001415857">
    <property type="component" value="Unassembled WGS sequence"/>
</dbReference>
<evidence type="ECO:0000313" key="2">
    <source>
        <dbReference type="EMBL" id="KAK9289351.1"/>
    </source>
</evidence>
<proteinExistence type="predicted"/>
<evidence type="ECO:0000256" key="1">
    <source>
        <dbReference type="SAM" id="Coils"/>
    </source>
</evidence>
<dbReference type="AlphaFoldDB" id="A0AAP0S8F4"/>
<feature type="coiled-coil region" evidence="1">
    <location>
        <begin position="31"/>
        <end position="76"/>
    </location>
</feature>
<comment type="caution">
    <text evidence="2">The sequence shown here is derived from an EMBL/GenBank/DDBJ whole genome shotgun (WGS) entry which is preliminary data.</text>
</comment>
<sequence length="316" mass="34871">MAFVTYIIPLLLLQQSIDVLKDKLLYTSFELQSARKSAEEETNKNKKTVKQLLQLLKIVSQERDEARDHLQKLLKKILPSIPLEISPIPPLVQPESLPSKIPEANTNVMESRDHLPETYNYHSYGSSPLDCSFDEIFPPDFCHAKMLDTGFSGVPKQPLVAGSNGLILTGKACPGPTMIDHALAVTDNLVKGKPLPKKGRLLQAVMEAGPLLQTLLVAGQLPQWQNPPPLHQPLQISSIITQKAVVDLNGDIRSPSSSSHLEIITHGSSQISASSSTLNFLRASGSCLNVKHSLSDDFNSGSMHNQIPIWKRRRFQ</sequence>
<keyword evidence="3" id="KW-1185">Reference proteome</keyword>
<dbReference type="Pfam" id="PF07795">
    <property type="entry name" value="DUF1635"/>
    <property type="match status" value="1"/>
</dbReference>
<dbReference type="PANTHER" id="PTHR33431">
    <property type="entry name" value="ENABLED-LIKE PROTEIN (DUF1635)"/>
    <property type="match status" value="1"/>
</dbReference>
<gene>
    <name evidence="2" type="ORF">L1049_007506</name>
</gene>
<organism evidence="2 3">
    <name type="scientific">Liquidambar formosana</name>
    <name type="common">Formosan gum</name>
    <dbReference type="NCBI Taxonomy" id="63359"/>
    <lineage>
        <taxon>Eukaryota</taxon>
        <taxon>Viridiplantae</taxon>
        <taxon>Streptophyta</taxon>
        <taxon>Embryophyta</taxon>
        <taxon>Tracheophyta</taxon>
        <taxon>Spermatophyta</taxon>
        <taxon>Magnoliopsida</taxon>
        <taxon>eudicotyledons</taxon>
        <taxon>Gunneridae</taxon>
        <taxon>Pentapetalae</taxon>
        <taxon>Saxifragales</taxon>
        <taxon>Altingiaceae</taxon>
        <taxon>Liquidambar</taxon>
    </lineage>
</organism>
<dbReference type="InterPro" id="IPR012862">
    <property type="entry name" value="DUF1635"/>
</dbReference>
<name>A0AAP0S8F4_LIQFO</name>
<reference evidence="2 3" key="1">
    <citation type="journal article" date="2024" name="Plant J.">
        <title>Genome sequences and population genomics reveal climatic adaptation and genomic divergence between two closely related sweetgum species.</title>
        <authorList>
            <person name="Xu W.Q."/>
            <person name="Ren C.Q."/>
            <person name="Zhang X.Y."/>
            <person name="Comes H.P."/>
            <person name="Liu X.H."/>
            <person name="Li Y.G."/>
            <person name="Kettle C.J."/>
            <person name="Jalonen R."/>
            <person name="Gaisberger H."/>
            <person name="Ma Y.Z."/>
            <person name="Qiu Y.X."/>
        </authorList>
    </citation>
    <scope>NUCLEOTIDE SEQUENCE [LARGE SCALE GENOMIC DNA]</scope>
    <source>
        <strain evidence="2">Hangzhou</strain>
    </source>
</reference>
<evidence type="ECO:0000313" key="3">
    <source>
        <dbReference type="Proteomes" id="UP001415857"/>
    </source>
</evidence>
<dbReference type="PANTHER" id="PTHR33431:SF12">
    <property type="entry name" value="HIGH MOBILITY GROUP BOX PROTEIN, PUTATIVE (DUF1635)-RELATED"/>
    <property type="match status" value="1"/>
</dbReference>
<keyword evidence="1" id="KW-0175">Coiled coil</keyword>
<protein>
    <submittedName>
        <fullName evidence="2">Uncharacterized protein</fullName>
    </submittedName>
</protein>
<accession>A0AAP0S8F4</accession>